<name>R8BWK9_PHAM7</name>
<protein>
    <submittedName>
        <fullName evidence="1">Putative f-box domain protein</fullName>
    </submittedName>
</protein>
<sequence>MADEISPNSGRLPKQGTVNSLHVLSRRNLIAATTKSTVFVYPLKDGDASNIGPSAVFDLEGQAFEHKNMTLLNARWMTDNLMALGLQGCKDPLRYLTITPSGFAVSAAAKNSAMEEKFAIDYGRLCANSLVPVTGSHGGHNLLLSAWRDGTVRLQDLRSPSPFDLVYCDNIDPWSEFETLLTYGTERFIGGGIHGATVKVFDFRWTKDYYHTSAMPCGGDKPFPLPHQPFATAPKEKQPTLACCDHLQGHRCRWHELSRDIFYRPNCSFFFSKSLPPEEKHAGVWSLAKASDISPNFYIGISGGVVEANLHMDGTDPNLGFNSHEGFPSKNVSYKTVDLSASLMEIGDGLASPQNDRNIRIPTMRGKGWGLREEPLLEIDLARRKRHRLDIKYQVADDFRQITVEESPWWRTDALEMPPPPINGRGVVRDI</sequence>
<gene>
    <name evidence="1" type="ORF">UCRPA7_780</name>
</gene>
<proteinExistence type="predicted"/>
<keyword evidence="2" id="KW-1185">Reference proteome</keyword>
<dbReference type="eggNOG" id="ENOG502SUQR">
    <property type="taxonomic scope" value="Eukaryota"/>
</dbReference>
<reference evidence="2" key="1">
    <citation type="journal article" date="2013" name="Genome Announc.">
        <title>Draft genome sequence of the ascomycete Phaeoacremonium aleophilum strain UCR-PA7, a causal agent of the esca disease complex in grapevines.</title>
        <authorList>
            <person name="Blanco-Ulate B."/>
            <person name="Rolshausen P."/>
            <person name="Cantu D."/>
        </authorList>
    </citation>
    <scope>NUCLEOTIDE SEQUENCE [LARGE SCALE GENOMIC DNA]</scope>
    <source>
        <strain evidence="2">UCR-PA7</strain>
    </source>
</reference>
<evidence type="ECO:0000313" key="2">
    <source>
        <dbReference type="Proteomes" id="UP000014074"/>
    </source>
</evidence>
<dbReference type="AlphaFoldDB" id="R8BWK9"/>
<dbReference type="HOGENOM" id="CLU_636443_0_0_1"/>
<dbReference type="Proteomes" id="UP000014074">
    <property type="component" value="Unassembled WGS sequence"/>
</dbReference>
<dbReference type="GeneID" id="19328590"/>
<evidence type="ECO:0000313" key="1">
    <source>
        <dbReference type="EMBL" id="EOO03689.1"/>
    </source>
</evidence>
<dbReference type="KEGG" id="tmn:UCRPA7_780"/>
<dbReference type="OrthoDB" id="1259151at2759"/>
<accession>R8BWK9</accession>
<dbReference type="RefSeq" id="XP_007911564.1">
    <property type="nucleotide sequence ID" value="XM_007913373.1"/>
</dbReference>
<organism evidence="1 2">
    <name type="scientific">Phaeoacremonium minimum (strain UCR-PA7)</name>
    <name type="common">Esca disease fungus</name>
    <name type="synonym">Togninia minima</name>
    <dbReference type="NCBI Taxonomy" id="1286976"/>
    <lineage>
        <taxon>Eukaryota</taxon>
        <taxon>Fungi</taxon>
        <taxon>Dikarya</taxon>
        <taxon>Ascomycota</taxon>
        <taxon>Pezizomycotina</taxon>
        <taxon>Sordariomycetes</taxon>
        <taxon>Sordariomycetidae</taxon>
        <taxon>Togniniales</taxon>
        <taxon>Togniniaceae</taxon>
        <taxon>Phaeoacremonium</taxon>
    </lineage>
</organism>
<dbReference type="EMBL" id="KB932813">
    <property type="protein sequence ID" value="EOO03689.1"/>
    <property type="molecule type" value="Genomic_DNA"/>
</dbReference>